<keyword evidence="2" id="KW-1185">Reference proteome</keyword>
<dbReference type="EMBL" id="BMGY01000006">
    <property type="protein sequence ID" value="GGH82147.1"/>
    <property type="molecule type" value="Genomic_DNA"/>
</dbReference>
<evidence type="ECO:0000313" key="1">
    <source>
        <dbReference type="EMBL" id="GGH82147.1"/>
    </source>
</evidence>
<gene>
    <name evidence="1" type="ORF">GCM10011495_09940</name>
</gene>
<reference evidence="2" key="1">
    <citation type="journal article" date="2019" name="Int. J. Syst. Evol. Microbiol.">
        <title>The Global Catalogue of Microorganisms (GCM) 10K type strain sequencing project: providing services to taxonomists for standard genome sequencing and annotation.</title>
        <authorList>
            <consortium name="The Broad Institute Genomics Platform"/>
            <consortium name="The Broad Institute Genome Sequencing Center for Infectious Disease"/>
            <person name="Wu L."/>
            <person name="Ma J."/>
        </authorList>
    </citation>
    <scope>NUCLEOTIDE SEQUENCE [LARGE SCALE GENOMIC DNA]</scope>
    <source>
        <strain evidence="2">CGMCC 1.14966</strain>
    </source>
</reference>
<sequence length="87" mass="9314">MRALGPGFYVLRLGFHVAFLRVREGGAVQLVHSSYVGLGAVVRKAADISEALVSNYRVVGKVSVDDVLVRRWLPGEVLAVHGATVKG</sequence>
<organism evidence="1 2">
    <name type="scientific">Hymenobacter frigidus</name>
    <dbReference type="NCBI Taxonomy" id="1524095"/>
    <lineage>
        <taxon>Bacteria</taxon>
        <taxon>Pseudomonadati</taxon>
        <taxon>Bacteroidota</taxon>
        <taxon>Cytophagia</taxon>
        <taxon>Cytophagales</taxon>
        <taxon>Hymenobacteraceae</taxon>
        <taxon>Hymenobacter</taxon>
    </lineage>
</organism>
<protein>
    <submittedName>
        <fullName evidence="1">Uncharacterized protein</fullName>
    </submittedName>
</protein>
<proteinExistence type="predicted"/>
<name>A0ABQ1ZZY3_9BACT</name>
<evidence type="ECO:0000313" key="2">
    <source>
        <dbReference type="Proteomes" id="UP000637774"/>
    </source>
</evidence>
<comment type="caution">
    <text evidence="1">The sequence shown here is derived from an EMBL/GenBank/DDBJ whole genome shotgun (WGS) entry which is preliminary data.</text>
</comment>
<dbReference type="Proteomes" id="UP000637774">
    <property type="component" value="Unassembled WGS sequence"/>
</dbReference>
<accession>A0ABQ1ZZY3</accession>